<feature type="transmembrane region" description="Helical" evidence="9">
    <location>
        <begin position="75"/>
        <end position="96"/>
    </location>
</feature>
<evidence type="ECO:0000256" key="8">
    <source>
        <dbReference type="PIRNR" id="PIRNR023381"/>
    </source>
</evidence>
<evidence type="ECO:0000256" key="6">
    <source>
        <dbReference type="ARBA" id="ARBA00023136"/>
    </source>
</evidence>
<reference evidence="10" key="2">
    <citation type="submission" date="2025-09" db="UniProtKB">
        <authorList>
            <consortium name="Ensembl"/>
        </authorList>
    </citation>
    <scope>IDENTIFICATION</scope>
</reference>
<proteinExistence type="inferred from homology"/>
<dbReference type="PANTHER" id="PTHR12226">
    <property type="entry name" value="MANNOSE-P-DOLICHOL UTILIZATION DEFECT 1 LEC35 -RELATED"/>
    <property type="match status" value="1"/>
</dbReference>
<feature type="transmembrane region" description="Helical" evidence="9">
    <location>
        <begin position="222"/>
        <end position="242"/>
    </location>
</feature>
<dbReference type="PIRSF" id="PIRSF023381">
    <property type="entry name" value="MannP-dilichol_defect-1p"/>
    <property type="match status" value="1"/>
</dbReference>
<feature type="transmembrane region" description="Helical" evidence="9">
    <location>
        <begin position="44"/>
        <end position="63"/>
    </location>
</feature>
<dbReference type="OMA" id="WAERLFT"/>
<evidence type="ECO:0000256" key="2">
    <source>
        <dbReference type="ARBA" id="ARBA00022448"/>
    </source>
</evidence>
<evidence type="ECO:0000256" key="9">
    <source>
        <dbReference type="SAM" id="Phobius"/>
    </source>
</evidence>
<keyword evidence="2" id="KW-0813">Transport</keyword>
<sequence length="261" mass="29198">MDTSDDEGRMSRLKDFLLTFFMPEKCYDQFFLYFNFMHVPCLKIVLSKTMGILILVGIVIAPLPQIWKVLWSGSSNGLCSISIFLELLAISTHAAFCYTQKFPIGAWGESLFALIQIAVLALLVQHYQGKTIKGVCFLALYCGFMFLLASPLTPVSVVWTLHEWNVLLVIAGRVRQFFQARSNFRLGHTGQLSALSVFLVFLGSLGRIFSSLQGTGLSLSTQLHAVACCCSVVILAQVLMYWSKSMINVEKEKQVEKDKAE</sequence>
<name>A0A8C0Y4N1_CYPCA</name>
<keyword evidence="6 8" id="KW-0472">Membrane</keyword>
<evidence type="ECO:0000256" key="3">
    <source>
        <dbReference type="ARBA" id="ARBA00022692"/>
    </source>
</evidence>
<keyword evidence="3 8" id="KW-0812">Transmembrane</keyword>
<keyword evidence="5 8" id="KW-1133">Transmembrane helix</keyword>
<dbReference type="Ensembl" id="ENSCCRT00000002273.2">
    <property type="protein sequence ID" value="ENSCCRP00000002072.2"/>
    <property type="gene ID" value="ENSCCRG00000001247.2"/>
</dbReference>
<evidence type="ECO:0000256" key="5">
    <source>
        <dbReference type="ARBA" id="ARBA00022989"/>
    </source>
</evidence>
<feature type="transmembrane region" description="Helical" evidence="9">
    <location>
        <begin position="192"/>
        <end position="210"/>
    </location>
</feature>
<feature type="transmembrane region" description="Helical" evidence="9">
    <location>
        <begin position="102"/>
        <end position="124"/>
    </location>
</feature>
<dbReference type="PANTHER" id="PTHR12226:SF2">
    <property type="entry name" value="MANNOSE-P-DOLICHOL UTILIZATION DEFECT 1 PROTEIN"/>
    <property type="match status" value="1"/>
</dbReference>
<dbReference type="InterPro" id="IPR006603">
    <property type="entry name" value="PQ-loop_rpt"/>
</dbReference>
<feature type="transmembrane region" description="Helical" evidence="9">
    <location>
        <begin position="131"/>
        <end position="149"/>
    </location>
</feature>
<dbReference type="Pfam" id="PF04193">
    <property type="entry name" value="PQ-loop"/>
    <property type="match status" value="1"/>
</dbReference>
<dbReference type="GeneTree" id="ENSGT00940000153916"/>
<evidence type="ECO:0000313" key="11">
    <source>
        <dbReference type="Proteomes" id="UP001108240"/>
    </source>
</evidence>
<protein>
    <recommendedName>
        <fullName evidence="8">Solute carrier family 66 member 3</fullName>
    </recommendedName>
</protein>
<accession>A0A8C0Y4N1</accession>
<keyword evidence="4" id="KW-0677">Repeat</keyword>
<comment type="similarity">
    <text evidence="7">Belongs to the MPDU1 (TC 2.A.43.3) family.</text>
</comment>
<dbReference type="GO" id="GO:0016020">
    <property type="term" value="C:membrane"/>
    <property type="evidence" value="ECO:0007669"/>
    <property type="project" value="UniProtKB-SubCell"/>
</dbReference>
<dbReference type="GO" id="GO:0009312">
    <property type="term" value="P:oligosaccharide biosynthetic process"/>
    <property type="evidence" value="ECO:0007669"/>
    <property type="project" value="TreeGrafter"/>
</dbReference>
<reference evidence="10" key="1">
    <citation type="submission" date="2025-08" db="UniProtKB">
        <authorList>
            <consortium name="Ensembl"/>
        </authorList>
    </citation>
    <scope>IDENTIFICATION</scope>
</reference>
<evidence type="ECO:0000256" key="4">
    <source>
        <dbReference type="ARBA" id="ARBA00022737"/>
    </source>
</evidence>
<dbReference type="InterPro" id="IPR016817">
    <property type="entry name" value="MannP-dilichol_defect-1"/>
</dbReference>
<dbReference type="Proteomes" id="UP001108240">
    <property type="component" value="Unplaced"/>
</dbReference>
<dbReference type="SMART" id="SM00679">
    <property type="entry name" value="CTNS"/>
    <property type="match status" value="2"/>
</dbReference>
<evidence type="ECO:0000256" key="7">
    <source>
        <dbReference type="ARBA" id="ARBA00038475"/>
    </source>
</evidence>
<evidence type="ECO:0000256" key="1">
    <source>
        <dbReference type="ARBA" id="ARBA00004141"/>
    </source>
</evidence>
<dbReference type="AlphaFoldDB" id="A0A8C0Y4N1"/>
<keyword evidence="11" id="KW-1185">Reference proteome</keyword>
<organism evidence="10 11">
    <name type="scientific">Cyprinus carpio carpio</name>
    <dbReference type="NCBI Taxonomy" id="630221"/>
    <lineage>
        <taxon>Eukaryota</taxon>
        <taxon>Metazoa</taxon>
        <taxon>Chordata</taxon>
        <taxon>Craniata</taxon>
        <taxon>Vertebrata</taxon>
        <taxon>Euteleostomi</taxon>
        <taxon>Actinopterygii</taxon>
        <taxon>Neopterygii</taxon>
        <taxon>Teleostei</taxon>
        <taxon>Ostariophysi</taxon>
        <taxon>Cypriniformes</taxon>
        <taxon>Cyprinidae</taxon>
        <taxon>Cyprininae</taxon>
        <taxon>Cyprinus</taxon>
    </lineage>
</organism>
<comment type="subcellular location">
    <subcellularLocation>
        <location evidence="1 8">Membrane</location>
        <topology evidence="1 8">Multi-pass membrane protein</topology>
    </subcellularLocation>
</comment>
<evidence type="ECO:0000313" key="10">
    <source>
        <dbReference type="Ensembl" id="ENSCCRP00000002072.2"/>
    </source>
</evidence>